<protein>
    <recommendedName>
        <fullName evidence="1">Reverse transcriptase Ty1/copia-type domain-containing protein</fullName>
    </recommendedName>
</protein>
<dbReference type="AlphaFoldDB" id="A0AAQ3P1R5"/>
<dbReference type="Proteomes" id="UP001374535">
    <property type="component" value="Chromosome 2"/>
</dbReference>
<evidence type="ECO:0000313" key="3">
    <source>
        <dbReference type="Proteomes" id="UP001374535"/>
    </source>
</evidence>
<gene>
    <name evidence="2" type="ORF">V8G54_007437</name>
</gene>
<sequence>MADAEPITWRQAIDMKEWKEAMIEELRSIERNRTWNLVELPQHKRAIEVKWIFKTKYKPSGEIAKLKARLVANGFLQQQGVDYTDVYAPVARLETVRLVVVVAVFSSWRIQQLDVKSAFLNGPLEEEVYVRQPPGFEKKGEEQKVYRLNKALYGLKQAPRAWNNHINALLLKLGFWKSSVEFGIYVKITELQNKLLVGLYVDDLLVTGDSEEEIDVFKERMKEEFDMTDLGKLNHFLGFEFVETANGVILHQKRYINEVLKRFNMSNCNNVPIPITANLKLADQPEEERVDASLYNQIVGSLRYICNSKPDISYGVGLLSRFMNEPRTSHMAAAKHVLRYLKGTSSYGLLFPKDSRSMKGILEVWCDSDWTGDKVDRRSTFGYFIRYEGAPISWCSKK</sequence>
<dbReference type="InterPro" id="IPR043502">
    <property type="entry name" value="DNA/RNA_pol_sf"/>
</dbReference>
<dbReference type="InterPro" id="IPR013103">
    <property type="entry name" value="RVT_2"/>
</dbReference>
<keyword evidence="3" id="KW-1185">Reference proteome</keyword>
<dbReference type="EMBL" id="CP144699">
    <property type="protein sequence ID" value="WVZ20115.1"/>
    <property type="molecule type" value="Genomic_DNA"/>
</dbReference>
<reference evidence="2 3" key="1">
    <citation type="journal article" date="2023" name="Life. Sci Alliance">
        <title>Evolutionary insights into 3D genome organization and epigenetic landscape of Vigna mungo.</title>
        <authorList>
            <person name="Junaid A."/>
            <person name="Singh B."/>
            <person name="Bhatia S."/>
        </authorList>
    </citation>
    <scope>NUCLEOTIDE SEQUENCE [LARGE SCALE GENOMIC DNA]</scope>
    <source>
        <strain evidence="2">Urdbean</strain>
    </source>
</reference>
<dbReference type="SUPFAM" id="SSF56672">
    <property type="entry name" value="DNA/RNA polymerases"/>
    <property type="match status" value="1"/>
</dbReference>
<name>A0AAQ3P1R5_VIGMU</name>
<dbReference type="PANTHER" id="PTHR11439:SF483">
    <property type="entry name" value="PEPTIDE SYNTHASE GLIP-LIKE, PUTATIVE (AFU_ORTHOLOGUE AFUA_3G12920)-RELATED"/>
    <property type="match status" value="1"/>
</dbReference>
<dbReference type="Pfam" id="PF07727">
    <property type="entry name" value="RVT_2"/>
    <property type="match status" value="1"/>
</dbReference>
<accession>A0AAQ3P1R5</accession>
<dbReference type="PANTHER" id="PTHR11439">
    <property type="entry name" value="GAG-POL-RELATED RETROTRANSPOSON"/>
    <property type="match status" value="1"/>
</dbReference>
<evidence type="ECO:0000313" key="2">
    <source>
        <dbReference type="EMBL" id="WVZ20115.1"/>
    </source>
</evidence>
<evidence type="ECO:0000259" key="1">
    <source>
        <dbReference type="Pfam" id="PF07727"/>
    </source>
</evidence>
<feature type="domain" description="Reverse transcriptase Ty1/copia-type" evidence="1">
    <location>
        <begin position="32"/>
        <end position="276"/>
    </location>
</feature>
<organism evidence="2 3">
    <name type="scientific">Vigna mungo</name>
    <name type="common">Black gram</name>
    <name type="synonym">Phaseolus mungo</name>
    <dbReference type="NCBI Taxonomy" id="3915"/>
    <lineage>
        <taxon>Eukaryota</taxon>
        <taxon>Viridiplantae</taxon>
        <taxon>Streptophyta</taxon>
        <taxon>Embryophyta</taxon>
        <taxon>Tracheophyta</taxon>
        <taxon>Spermatophyta</taxon>
        <taxon>Magnoliopsida</taxon>
        <taxon>eudicotyledons</taxon>
        <taxon>Gunneridae</taxon>
        <taxon>Pentapetalae</taxon>
        <taxon>rosids</taxon>
        <taxon>fabids</taxon>
        <taxon>Fabales</taxon>
        <taxon>Fabaceae</taxon>
        <taxon>Papilionoideae</taxon>
        <taxon>50 kb inversion clade</taxon>
        <taxon>NPAAA clade</taxon>
        <taxon>indigoferoid/millettioid clade</taxon>
        <taxon>Phaseoleae</taxon>
        <taxon>Vigna</taxon>
    </lineage>
</organism>
<proteinExistence type="predicted"/>